<dbReference type="Proteomes" id="UP001372338">
    <property type="component" value="Unassembled WGS sequence"/>
</dbReference>
<dbReference type="EMBL" id="JAYWIO010000008">
    <property type="protein sequence ID" value="KAK7245402.1"/>
    <property type="molecule type" value="Genomic_DNA"/>
</dbReference>
<accession>A0AAN9HRI4</accession>
<dbReference type="InterPro" id="IPR000007">
    <property type="entry name" value="Tubby_C"/>
</dbReference>
<dbReference type="PRINTS" id="PR01573">
    <property type="entry name" value="SUPERTUBBY"/>
</dbReference>
<dbReference type="AlphaFoldDB" id="A0AAN9HRI4"/>
<dbReference type="Gene3D" id="3.20.90.10">
    <property type="entry name" value="Tubby Protein, Chain A"/>
    <property type="match status" value="1"/>
</dbReference>
<dbReference type="SUPFAM" id="SSF54518">
    <property type="entry name" value="Tubby C-terminal domain-like"/>
    <property type="match status" value="1"/>
</dbReference>
<dbReference type="Pfam" id="PF01167">
    <property type="entry name" value="Tub"/>
    <property type="match status" value="1"/>
</dbReference>
<evidence type="ECO:0000259" key="2">
    <source>
        <dbReference type="Pfam" id="PF01167"/>
    </source>
</evidence>
<comment type="similarity">
    <text evidence="1">Belongs to the TUB family.</text>
</comment>
<proteinExistence type="inferred from homology"/>
<dbReference type="InterPro" id="IPR025659">
    <property type="entry name" value="Tubby-like_C"/>
</dbReference>
<sequence>MCEESSSVLVSTTSDSEFVNEAGNEAQHIRGLPMDWEGKLDKVHQLFSRAPLYNKISKQFELDFRDKGRAELKIQTSIKNFQLTLEENGRQTVLQLGRVGKSKFVMDYRYPFTGYQAFCICLASIDAKLCCTV</sequence>
<reference evidence="3 4" key="1">
    <citation type="submission" date="2024-01" db="EMBL/GenBank/DDBJ databases">
        <title>The genomes of 5 underutilized Papilionoideae crops provide insights into root nodulation and disease resistanc.</title>
        <authorList>
            <person name="Yuan L."/>
        </authorList>
    </citation>
    <scope>NUCLEOTIDE SEQUENCE [LARGE SCALE GENOMIC DNA]</scope>
    <source>
        <strain evidence="3">ZHUSHIDOU_FW_LH</strain>
        <tissue evidence="3">Leaf</tissue>
    </source>
</reference>
<dbReference type="PANTHER" id="PTHR16517:SF131">
    <property type="entry name" value="TUBBY-LIKE PROTEIN 8"/>
    <property type="match status" value="1"/>
</dbReference>
<evidence type="ECO:0000313" key="3">
    <source>
        <dbReference type="EMBL" id="KAK7245402.1"/>
    </source>
</evidence>
<dbReference type="PANTHER" id="PTHR16517">
    <property type="entry name" value="TUBBY-RELATED"/>
    <property type="match status" value="1"/>
</dbReference>
<evidence type="ECO:0000313" key="4">
    <source>
        <dbReference type="Proteomes" id="UP001372338"/>
    </source>
</evidence>
<organism evidence="3 4">
    <name type="scientific">Crotalaria pallida</name>
    <name type="common">Smooth rattlebox</name>
    <name type="synonym">Crotalaria striata</name>
    <dbReference type="NCBI Taxonomy" id="3830"/>
    <lineage>
        <taxon>Eukaryota</taxon>
        <taxon>Viridiplantae</taxon>
        <taxon>Streptophyta</taxon>
        <taxon>Embryophyta</taxon>
        <taxon>Tracheophyta</taxon>
        <taxon>Spermatophyta</taxon>
        <taxon>Magnoliopsida</taxon>
        <taxon>eudicotyledons</taxon>
        <taxon>Gunneridae</taxon>
        <taxon>Pentapetalae</taxon>
        <taxon>rosids</taxon>
        <taxon>fabids</taxon>
        <taxon>Fabales</taxon>
        <taxon>Fabaceae</taxon>
        <taxon>Papilionoideae</taxon>
        <taxon>50 kb inversion clade</taxon>
        <taxon>genistoids sensu lato</taxon>
        <taxon>core genistoids</taxon>
        <taxon>Crotalarieae</taxon>
        <taxon>Crotalaria</taxon>
    </lineage>
</organism>
<protein>
    <recommendedName>
        <fullName evidence="2">Tubby C-terminal domain-containing protein</fullName>
    </recommendedName>
</protein>
<evidence type="ECO:0000256" key="1">
    <source>
        <dbReference type="ARBA" id="ARBA00007129"/>
    </source>
</evidence>
<comment type="caution">
    <text evidence="3">The sequence shown here is derived from an EMBL/GenBank/DDBJ whole genome shotgun (WGS) entry which is preliminary data.</text>
</comment>
<feature type="domain" description="Tubby C-terminal" evidence="2">
    <location>
        <begin position="32"/>
        <end position="126"/>
    </location>
</feature>
<keyword evidence="4" id="KW-1185">Reference proteome</keyword>
<name>A0AAN9HRI4_CROPI</name>
<gene>
    <name evidence="3" type="ORF">RIF29_40244</name>
</gene>